<dbReference type="EMBL" id="JBHLSW010000003">
    <property type="protein sequence ID" value="MFC0633177.1"/>
    <property type="molecule type" value="Genomic_DNA"/>
</dbReference>
<feature type="domain" description="Extensin-like C-terminal" evidence="2">
    <location>
        <begin position="67"/>
        <end position="244"/>
    </location>
</feature>
<keyword evidence="1" id="KW-0732">Signal</keyword>
<name>A0ABV6R0M5_9CAUL</name>
<gene>
    <name evidence="3" type="ORF">ACFFGE_04705</name>
</gene>
<protein>
    <submittedName>
        <fullName evidence="3">Extensin family protein</fullName>
    </submittedName>
</protein>
<organism evidence="3 4">
    <name type="scientific">Brevundimonas balnearis</name>
    <dbReference type="NCBI Taxonomy" id="1572858"/>
    <lineage>
        <taxon>Bacteria</taxon>
        <taxon>Pseudomonadati</taxon>
        <taxon>Pseudomonadota</taxon>
        <taxon>Alphaproteobacteria</taxon>
        <taxon>Caulobacterales</taxon>
        <taxon>Caulobacteraceae</taxon>
        <taxon>Brevundimonas</taxon>
    </lineage>
</organism>
<keyword evidence="4" id="KW-1185">Reference proteome</keyword>
<evidence type="ECO:0000313" key="3">
    <source>
        <dbReference type="EMBL" id="MFC0633177.1"/>
    </source>
</evidence>
<proteinExistence type="predicted"/>
<dbReference type="InterPro" id="IPR009683">
    <property type="entry name" value="Extensin-like_C"/>
</dbReference>
<comment type="caution">
    <text evidence="3">The sequence shown here is derived from an EMBL/GenBank/DDBJ whole genome shotgun (WGS) entry which is preliminary data.</text>
</comment>
<dbReference type="Pfam" id="PF06904">
    <property type="entry name" value="Extensin-like_C"/>
    <property type="match status" value="1"/>
</dbReference>
<evidence type="ECO:0000256" key="1">
    <source>
        <dbReference type="SAM" id="SignalP"/>
    </source>
</evidence>
<dbReference type="PROSITE" id="PS51257">
    <property type="entry name" value="PROKAR_LIPOPROTEIN"/>
    <property type="match status" value="1"/>
</dbReference>
<evidence type="ECO:0000259" key="2">
    <source>
        <dbReference type="Pfam" id="PF06904"/>
    </source>
</evidence>
<dbReference type="Proteomes" id="UP001589906">
    <property type="component" value="Unassembled WGS sequence"/>
</dbReference>
<feature type="signal peptide" evidence="1">
    <location>
        <begin position="1"/>
        <end position="38"/>
    </location>
</feature>
<dbReference type="RefSeq" id="WP_376834787.1">
    <property type="nucleotide sequence ID" value="NZ_JBHLSW010000003.1"/>
</dbReference>
<reference evidence="3 4" key="1">
    <citation type="submission" date="2024-09" db="EMBL/GenBank/DDBJ databases">
        <authorList>
            <person name="Sun Q."/>
            <person name="Mori K."/>
        </authorList>
    </citation>
    <scope>NUCLEOTIDE SEQUENCE [LARGE SCALE GENOMIC DNA]</scope>
    <source>
        <strain evidence="3 4">NCAIM B.02621</strain>
    </source>
</reference>
<sequence>MNAKIGRGEDMRHRTSGQAARSAAALALLLALASCGRANPPPPGWPGAPGNPTPYPTVTRATAAFEACVAELTALDVRFSPTPDRIDSEACRVEGAGALVADMAVRNSLSPGRPVMTCRLAGDLTAWRRDLDAIAREILAAEVQTIDHYGVYACRTVSNRPGARMSAHARAEAIDIAGFRLTDGRRITVAADWSGEGPGGDEGARFLRAVRDAGCRRFGTVLSPDYDAAHEDHLHLEPGGRLCR</sequence>
<feature type="chain" id="PRO_5046084055" evidence="1">
    <location>
        <begin position="39"/>
        <end position="244"/>
    </location>
</feature>
<evidence type="ECO:0000313" key="4">
    <source>
        <dbReference type="Proteomes" id="UP001589906"/>
    </source>
</evidence>
<accession>A0ABV6R0M5</accession>